<reference evidence="5 6" key="1">
    <citation type="submission" date="2013-11" db="EMBL/GenBank/DDBJ databases">
        <title>Draft genome of the bovine lungworm Dictyocaulus viviparus.</title>
        <authorList>
            <person name="Mitreva M."/>
        </authorList>
    </citation>
    <scope>NUCLEOTIDE SEQUENCE [LARGE SCALE GENOMIC DNA]</scope>
    <source>
        <strain evidence="5 6">HannoverDv2000</strain>
    </source>
</reference>
<feature type="coiled-coil region" evidence="1">
    <location>
        <begin position="1026"/>
        <end position="1108"/>
    </location>
</feature>
<evidence type="ECO:0000256" key="1">
    <source>
        <dbReference type="SAM" id="Coils"/>
    </source>
</evidence>
<feature type="compositionally biased region" description="Polar residues" evidence="2">
    <location>
        <begin position="310"/>
        <end position="328"/>
    </location>
</feature>
<proteinExistence type="predicted"/>
<sequence length="1189" mass="131211">MRMNIFGFCLSTVIIYSINASSLLSKTINADGSREFRIAKQIKHNTCLCQCRCVPENTDLFGGRHGKAETLAESVEIDDHAVREEQNQKASMVEELTVFTKETDWLQTTINATTTPFTSTPSFTSVPPKIPESDHSNLEEISITGSPTASTLSYDIISSSMAVSSPEASITLAETQANLDGLTLADIVSTSTVSNTSFQQTTTGTVKSILNASQTSTIDSMRSLTPEVRDSIDAAPNIAKEDEQNVPLVFPSFLTTSVTQSTDKQRQGRNRNADSTDIAAESGVLETKVESTKSKETTELTSSMARSVEETTTVSKEAASSTFPAKTSAESHMEKEGIIDTLESSRSTNDGSTTSKLEMEDITPVTEASMASNSDLSIDPSIGTTDTENEVQTTLKISKSTAEDYIELSTLRSTSLPIKQQTTDASVQPISTSNTKLAEEIVTKTTSDEYTVSFNSDVPTETILQLTSISTTPITSKIYTSSSSSSNSVSNDVIEKDQQKSDVLIEVPFNSTDHTTSSKTTTKRITEVTPLANNSAPSTVVMKKLELLPSHRDLPERWKSLIVRLKKKLEELKAQKMLMNVTFTVPLPNEDQQSAKLSQTSTPTAFSGSSIRLISSEMNNINQERALNNSRTRIVESSSKRVTFPPLPSTTSRTDSSSISSDISTVFQTTSTVNSIFSEQVTHLMSNNSEQPSKDIITGESNDHKNVESFSSTITATKASTSIPEITGDQKIFGQGFTSTTKETAEIDSLLVKNSELRGHATSHLVKVESSMKSIILNEDGGVTEATISPKTSSSEAVTTEKNQKSENEQELFSSTLFGKNLTDDLTTRSPFDSNIFSTKETDNNKSNELQFSQDEPSTKKSVVVETATTNEIVQLTSPKVSMEVALDNQQQLESSIIPKLLNSSTSIQSTTINPRKTLKSTTSNRDRDVESIGGFVVSRDATSSEEAEISNNARQSLKEASTTTSTSVKQNNPVPFATKEPVDGINFHSSIIKVIMREKPQLTTVTVTEAVDTDGYFTTYGDDYEKRIREERIRYEQEKQSREKQQLHETKLENNDRTLQEELKSRSEQLQQRMEKLKIEEAKRLQLLEEQQRIEEERLRKLAIENEERKFAELASTTLPEEENVTKQLFNYRLRPAQCAAINKFTRVFHITDPSVWISKNCQLAKRYFPQASCPQIQSLLESCFVFM</sequence>
<reference evidence="6" key="2">
    <citation type="journal article" date="2016" name="Sci. Rep.">
        <title>Dictyocaulus viviparus genome, variome and transcriptome elucidate lungworm biology and support future intervention.</title>
        <authorList>
            <person name="McNulty S.N."/>
            <person name="Strube C."/>
            <person name="Rosa B.A."/>
            <person name="Martin J.C."/>
            <person name="Tyagi R."/>
            <person name="Choi Y.J."/>
            <person name="Wang Q."/>
            <person name="Hallsworth Pepin K."/>
            <person name="Zhang X."/>
            <person name="Ozersky P."/>
            <person name="Wilson R.K."/>
            <person name="Sternberg P.W."/>
            <person name="Gasser R.B."/>
            <person name="Mitreva M."/>
        </authorList>
    </citation>
    <scope>NUCLEOTIDE SEQUENCE [LARGE SCALE GENOMIC DNA]</scope>
    <source>
        <strain evidence="6">HannoverDv2000</strain>
    </source>
</reference>
<feature type="region of interest" description="Disordered" evidence="2">
    <location>
        <begin position="941"/>
        <end position="978"/>
    </location>
</feature>
<gene>
    <name evidence="5" type="ORF">DICVIV_12767</name>
</gene>
<evidence type="ECO:0000313" key="5">
    <source>
        <dbReference type="EMBL" id="KJH41263.1"/>
    </source>
</evidence>
<feature type="compositionally biased region" description="Low complexity" evidence="2">
    <location>
        <begin position="649"/>
        <end position="661"/>
    </location>
</feature>
<feature type="compositionally biased region" description="Basic and acidic residues" evidence="2">
    <location>
        <begin position="263"/>
        <end position="274"/>
    </location>
</feature>
<feature type="domain" description="aECM cysteine-cradle" evidence="4">
    <location>
        <begin position="1137"/>
        <end position="1186"/>
    </location>
</feature>
<feature type="region of interest" description="Disordered" evidence="2">
    <location>
        <begin position="785"/>
        <end position="811"/>
    </location>
</feature>
<feature type="compositionally biased region" description="Polar residues" evidence="2">
    <location>
        <begin position="950"/>
        <end position="974"/>
    </location>
</feature>
<evidence type="ECO:0000256" key="3">
    <source>
        <dbReference type="SAM" id="SignalP"/>
    </source>
</evidence>
<feature type="signal peptide" evidence="3">
    <location>
        <begin position="1"/>
        <end position="20"/>
    </location>
</feature>
<feature type="compositionally biased region" description="Basic and acidic residues" evidence="2">
    <location>
        <begin position="287"/>
        <end position="298"/>
    </location>
</feature>
<feature type="compositionally biased region" description="Polar residues" evidence="2">
    <location>
        <begin position="786"/>
        <end position="801"/>
    </location>
</feature>
<dbReference type="STRING" id="29172.A0A0D8X9M6"/>
<dbReference type="AlphaFoldDB" id="A0A0D8X9M6"/>
<feature type="compositionally biased region" description="Polar residues" evidence="2">
    <location>
        <begin position="629"/>
        <end position="641"/>
    </location>
</feature>
<accession>A0A0D8X9M6</accession>
<keyword evidence="1" id="KW-0175">Coiled coil</keyword>
<protein>
    <recommendedName>
        <fullName evidence="4">aECM cysteine-cradle domain-containing protein</fullName>
    </recommendedName>
</protein>
<feature type="region of interest" description="Disordered" evidence="2">
    <location>
        <begin position="629"/>
        <end position="661"/>
    </location>
</feature>
<name>A0A0D8X9M6_DICVI</name>
<evidence type="ECO:0000313" key="6">
    <source>
        <dbReference type="Proteomes" id="UP000053766"/>
    </source>
</evidence>
<feature type="compositionally biased region" description="Polar residues" evidence="2">
    <location>
        <begin position="847"/>
        <end position="856"/>
    </location>
</feature>
<feature type="region of interest" description="Disordered" evidence="2">
    <location>
        <begin position="258"/>
        <end position="334"/>
    </location>
</feature>
<keyword evidence="6" id="KW-1185">Reference proteome</keyword>
<feature type="compositionally biased region" description="Polar residues" evidence="2">
    <location>
        <begin position="829"/>
        <end position="839"/>
    </location>
</feature>
<dbReference type="InterPro" id="IPR055352">
    <property type="entry name" value="CCD_aECM"/>
</dbReference>
<evidence type="ECO:0000256" key="2">
    <source>
        <dbReference type="SAM" id="MobiDB-lite"/>
    </source>
</evidence>
<dbReference type="Proteomes" id="UP000053766">
    <property type="component" value="Unassembled WGS sequence"/>
</dbReference>
<evidence type="ECO:0000259" key="4">
    <source>
        <dbReference type="Pfam" id="PF23626"/>
    </source>
</evidence>
<keyword evidence="3" id="KW-0732">Signal</keyword>
<organism evidence="5 6">
    <name type="scientific">Dictyocaulus viviparus</name>
    <name type="common">Bovine lungworm</name>
    <dbReference type="NCBI Taxonomy" id="29172"/>
    <lineage>
        <taxon>Eukaryota</taxon>
        <taxon>Metazoa</taxon>
        <taxon>Ecdysozoa</taxon>
        <taxon>Nematoda</taxon>
        <taxon>Chromadorea</taxon>
        <taxon>Rhabditida</taxon>
        <taxon>Rhabditina</taxon>
        <taxon>Rhabditomorpha</taxon>
        <taxon>Strongyloidea</taxon>
        <taxon>Metastrongylidae</taxon>
        <taxon>Dictyocaulus</taxon>
    </lineage>
</organism>
<dbReference type="Pfam" id="PF23626">
    <property type="entry name" value="CCD_aECM"/>
    <property type="match status" value="1"/>
</dbReference>
<feature type="chain" id="PRO_5002335419" description="aECM cysteine-cradle domain-containing protein" evidence="3">
    <location>
        <begin position="21"/>
        <end position="1189"/>
    </location>
</feature>
<dbReference type="OrthoDB" id="5876435at2759"/>
<dbReference type="EMBL" id="KN716865">
    <property type="protein sequence ID" value="KJH41263.1"/>
    <property type="molecule type" value="Genomic_DNA"/>
</dbReference>
<feature type="region of interest" description="Disordered" evidence="2">
    <location>
        <begin position="829"/>
        <end position="858"/>
    </location>
</feature>